<dbReference type="Pfam" id="PF00378">
    <property type="entry name" value="ECH_1"/>
    <property type="match status" value="1"/>
</dbReference>
<dbReference type="SUPFAM" id="SSF52096">
    <property type="entry name" value="ClpP/crotonase"/>
    <property type="match status" value="1"/>
</dbReference>
<dbReference type="CDD" id="cd06558">
    <property type="entry name" value="crotonase-like"/>
    <property type="match status" value="1"/>
</dbReference>
<name>A0ABV3U784_9GAMM</name>
<dbReference type="EMBL" id="JBFRYA010000011">
    <property type="protein sequence ID" value="MEX1669781.1"/>
    <property type="molecule type" value="Genomic_DNA"/>
</dbReference>
<organism evidence="1 2">
    <name type="scientific">Zhongshania guokunii</name>
    <dbReference type="NCBI Taxonomy" id="641783"/>
    <lineage>
        <taxon>Bacteria</taxon>
        <taxon>Pseudomonadati</taxon>
        <taxon>Pseudomonadota</taxon>
        <taxon>Gammaproteobacteria</taxon>
        <taxon>Cellvibrionales</taxon>
        <taxon>Spongiibacteraceae</taxon>
        <taxon>Zhongshania</taxon>
    </lineage>
</organism>
<evidence type="ECO:0000313" key="2">
    <source>
        <dbReference type="Proteomes" id="UP001557485"/>
    </source>
</evidence>
<dbReference type="PANTHER" id="PTHR43459">
    <property type="entry name" value="ENOYL-COA HYDRATASE"/>
    <property type="match status" value="1"/>
</dbReference>
<dbReference type="Proteomes" id="UP001557485">
    <property type="component" value="Unassembled WGS sequence"/>
</dbReference>
<reference evidence="1 2" key="1">
    <citation type="journal article" date="2011" name="Int. J. Syst. Evol. Microbiol.">
        <title>Zhongshania antarctica gen. nov., sp. nov. and Zhongshania guokunii sp. nov., gammaproteobacteria respectively isolated from coastal attached (fast) ice and surface seawater of the Antarctic.</title>
        <authorList>
            <person name="Li H.J."/>
            <person name="Zhang X.Y."/>
            <person name="Chen C.X."/>
            <person name="Zhang Y.J."/>
            <person name="Gao Z.M."/>
            <person name="Yu Y."/>
            <person name="Chen X.L."/>
            <person name="Chen B."/>
            <person name="Zhang Y.Z."/>
        </authorList>
    </citation>
    <scope>NUCLEOTIDE SEQUENCE [LARGE SCALE GENOMIC DNA]</scope>
    <source>
        <strain evidence="1 2">ZS6-22T</strain>
    </source>
</reference>
<accession>A0ABV3U784</accession>
<protein>
    <submittedName>
        <fullName evidence="1">Enoyl-CoA hydratase/isomerase family protein</fullName>
    </submittedName>
</protein>
<comment type="caution">
    <text evidence="1">The sequence shown here is derived from an EMBL/GenBank/DDBJ whole genome shotgun (WGS) entry which is preliminary data.</text>
</comment>
<dbReference type="InterPro" id="IPR029045">
    <property type="entry name" value="ClpP/crotonase-like_dom_sf"/>
</dbReference>
<dbReference type="Gene3D" id="3.90.226.10">
    <property type="entry name" value="2-enoyl-CoA Hydratase, Chain A, domain 1"/>
    <property type="match status" value="1"/>
</dbReference>
<dbReference type="RefSeq" id="WP_368382094.1">
    <property type="nucleotide sequence ID" value="NZ_JBFRYA010000011.1"/>
</dbReference>
<proteinExistence type="predicted"/>
<dbReference type="InterPro" id="IPR001753">
    <property type="entry name" value="Enoyl-CoA_hydra/iso"/>
</dbReference>
<keyword evidence="2" id="KW-1185">Reference proteome</keyword>
<dbReference type="PANTHER" id="PTHR43459:SF1">
    <property type="entry name" value="EG:BACN32G11.4 PROTEIN"/>
    <property type="match status" value="1"/>
</dbReference>
<sequence length="262" mass="27708">MELATLAIDETRLIATITVNRPKVLNALDVATAEAMQAVAAKLDARPDLRCIILRGAGRAFMAGGDLAGFASDFATADNTVNQLLDALEPVIKTFQAHPAPVLASVHGAVAGAGISLMAAADLAIAATDTRFMLAYDKIGAPPDCGASYFLPRLLGERRAAALMYLGETWSAAEALQYGFVNKLVAANELETATAKLAEKIASGPSLAYSQYKNLVREGRDKNLQQQLKAERVAFCAATKTADFKAGVSAFIKREVAKFCGR</sequence>
<evidence type="ECO:0000313" key="1">
    <source>
        <dbReference type="EMBL" id="MEX1669781.1"/>
    </source>
</evidence>
<gene>
    <name evidence="1" type="ORF">AB4876_12750</name>
</gene>